<reference evidence="16" key="1">
    <citation type="submission" date="2024-02" db="UniProtKB">
        <authorList>
            <consortium name="WormBaseParasite"/>
        </authorList>
    </citation>
    <scope>IDENTIFICATION</scope>
</reference>
<evidence type="ECO:0000256" key="2">
    <source>
        <dbReference type="ARBA" id="ARBA00010382"/>
    </source>
</evidence>
<dbReference type="CDD" id="cd22382">
    <property type="entry name" value="KH-I_SF1"/>
    <property type="match status" value="1"/>
</dbReference>
<dbReference type="SMART" id="SM00322">
    <property type="entry name" value="KH"/>
    <property type="match status" value="1"/>
</dbReference>
<keyword evidence="3 12" id="KW-0507">mRNA processing</keyword>
<evidence type="ECO:0000256" key="4">
    <source>
        <dbReference type="ARBA" id="ARBA00022723"/>
    </source>
</evidence>
<evidence type="ECO:0000256" key="3">
    <source>
        <dbReference type="ARBA" id="ARBA00022664"/>
    </source>
</evidence>
<keyword evidence="8 12" id="KW-0508">mRNA splicing</keyword>
<dbReference type="InterPro" id="IPR045071">
    <property type="entry name" value="BBP-like"/>
</dbReference>
<feature type="compositionally biased region" description="Basic residues" evidence="13">
    <location>
        <begin position="50"/>
        <end position="100"/>
    </location>
</feature>
<name>A0AAF3ER97_9BILA</name>
<dbReference type="InterPro" id="IPR032570">
    <property type="entry name" value="SF1-HH"/>
</dbReference>
<dbReference type="PROSITE" id="PS50084">
    <property type="entry name" value="KH_TYPE_1"/>
    <property type="match status" value="1"/>
</dbReference>
<keyword evidence="6 12" id="KW-0862">Zinc</keyword>
<feature type="region of interest" description="Disordered" evidence="13">
    <location>
        <begin position="200"/>
        <end position="227"/>
    </location>
</feature>
<keyword evidence="7 11" id="KW-0694">RNA-binding</keyword>
<evidence type="ECO:0000256" key="11">
    <source>
        <dbReference type="PROSITE-ProRule" id="PRU00117"/>
    </source>
</evidence>
<comment type="function">
    <text evidence="12">Necessary for the splicing of pre-mRNA. Has a role in the recognition of the branch site (5'-UACUAAC-3'), the pyrimidine tract and the 3'-splice site at the 3'-end of introns.</text>
</comment>
<dbReference type="GO" id="GO:0008270">
    <property type="term" value="F:zinc ion binding"/>
    <property type="evidence" value="ECO:0007669"/>
    <property type="project" value="UniProtKB-UniRule"/>
</dbReference>
<dbReference type="PANTHER" id="PTHR11208:SF45">
    <property type="entry name" value="SPLICING FACTOR 1"/>
    <property type="match status" value="1"/>
</dbReference>
<evidence type="ECO:0000256" key="10">
    <source>
        <dbReference type="PROSITE-ProRule" id="PRU00047"/>
    </source>
</evidence>
<keyword evidence="12" id="KW-0747">Spliceosome</keyword>
<dbReference type="InterPro" id="IPR036875">
    <property type="entry name" value="Znf_CCHC_sf"/>
</dbReference>
<proteinExistence type="inferred from homology"/>
<evidence type="ECO:0000313" key="16">
    <source>
        <dbReference type="WBParaSite" id="MBELARI_LOCUS16179"/>
    </source>
</evidence>
<evidence type="ECO:0000256" key="1">
    <source>
        <dbReference type="ARBA" id="ARBA00004123"/>
    </source>
</evidence>
<evidence type="ECO:0000256" key="9">
    <source>
        <dbReference type="ARBA" id="ARBA00023242"/>
    </source>
</evidence>
<dbReference type="InterPro" id="IPR036612">
    <property type="entry name" value="KH_dom_type_1_sf"/>
</dbReference>
<dbReference type="Gene3D" id="6.10.140.1790">
    <property type="match status" value="1"/>
</dbReference>
<dbReference type="AlphaFoldDB" id="A0AAF3ER97"/>
<dbReference type="Gene3D" id="4.10.60.10">
    <property type="entry name" value="Zinc finger, CCHC-type"/>
    <property type="match status" value="1"/>
</dbReference>
<comment type="subcellular location">
    <subcellularLocation>
        <location evidence="1 12">Nucleus</location>
    </subcellularLocation>
</comment>
<dbReference type="InterPro" id="IPR004087">
    <property type="entry name" value="KH_dom"/>
</dbReference>
<dbReference type="GO" id="GO:0045131">
    <property type="term" value="F:pre-mRNA branch point binding"/>
    <property type="evidence" value="ECO:0007669"/>
    <property type="project" value="UniProtKB-UniRule"/>
</dbReference>
<dbReference type="Gene3D" id="3.30.1370.10">
    <property type="entry name" value="K Homology domain, type 1"/>
    <property type="match status" value="1"/>
</dbReference>
<accession>A0AAF3ER97</accession>
<dbReference type="InterPro" id="IPR055256">
    <property type="entry name" value="KH_1_KHDC4/BBP-like"/>
</dbReference>
<keyword evidence="15" id="KW-1185">Reference proteome</keyword>
<evidence type="ECO:0000256" key="7">
    <source>
        <dbReference type="ARBA" id="ARBA00022884"/>
    </source>
</evidence>
<keyword evidence="9 12" id="KW-0539">Nucleus</keyword>
<dbReference type="SUPFAM" id="SSF54791">
    <property type="entry name" value="Eukaryotic type KH-domain (KH-domain type I)"/>
    <property type="match status" value="1"/>
</dbReference>
<feature type="compositionally biased region" description="Pro residues" evidence="13">
    <location>
        <begin position="590"/>
        <end position="615"/>
    </location>
</feature>
<dbReference type="InterPro" id="IPR047086">
    <property type="entry name" value="SF1-HH_sf"/>
</dbReference>
<dbReference type="SUPFAM" id="SSF57756">
    <property type="entry name" value="Retrovirus zinc finger-like domains"/>
    <property type="match status" value="1"/>
</dbReference>
<keyword evidence="4 12" id="KW-0479">Metal-binding</keyword>
<dbReference type="GO" id="GO:0005737">
    <property type="term" value="C:cytoplasm"/>
    <property type="evidence" value="ECO:0007669"/>
    <property type="project" value="UniProtKB-ARBA"/>
</dbReference>
<feature type="compositionally biased region" description="Gly residues" evidence="13">
    <location>
        <begin position="574"/>
        <end position="585"/>
    </location>
</feature>
<dbReference type="GO" id="GO:0005681">
    <property type="term" value="C:spliceosomal complex"/>
    <property type="evidence" value="ECO:0007669"/>
    <property type="project" value="UniProtKB-KW"/>
</dbReference>
<evidence type="ECO:0000256" key="6">
    <source>
        <dbReference type="ARBA" id="ARBA00022833"/>
    </source>
</evidence>
<dbReference type="GO" id="GO:0019899">
    <property type="term" value="F:enzyme binding"/>
    <property type="evidence" value="ECO:0007669"/>
    <property type="project" value="UniProtKB-ARBA"/>
</dbReference>
<dbReference type="GO" id="GO:0003729">
    <property type="term" value="F:mRNA binding"/>
    <property type="evidence" value="ECO:0007669"/>
    <property type="project" value="TreeGrafter"/>
</dbReference>
<sequence length="632" mass="68427">MGKTGGNMEPMPFVRKFGSAAATEGDPNEQDDGPVTAAPPPNMDESSSRRERKKDRKRSRSREKKEKRSKRSRSRSRDRRSRSRERKRSRSRDRRDRRRSSQSPTDLKPDIKPDFKASTPPPSQMPIINPLVREDLLEEAAEKPELAVALIRPARERKSRWSTQKSFVPGMPTILPANLTDEQREAYLLQLDVEEATRKLRLGDFGDPNNRSPSPEPIYDSNGKRLNTRDVRKRQEVEIFRHTKIQRLLQINPNYKPPADYRAPNIRLNDRVWIPQDENPHINFVGLLIGPRGSTLKTLEAETGCKIIIRGKGSIKEGKLAGRMGPLPGENEPLHAYVTGNDLNLIKGACERIRSIIEEAIMGGPIGGPNDLRALQLRELAMMNGTFRPEDFLGGNRCSNCGSEEHKTWECPNAPNMTAKIVCTACGSAGHLTRDCRNPRPGWETAAGAAAGMDDEYSALMAELEGGQGGANGDAARGATAARARGTATRGVFNRPGLSYQGPGRGGFGGGFMPPPGGFPPPHGGFPPPFFPPPGGDMGYNSFASMGGPPPPPPPSGAGADFAPNVVSSRDRGYYGGGGGYGYGGHSHPLPVPPPPPPAGVSAFAPPPPPPPVPQPDLSSLLKSAPPPPPPQ</sequence>
<evidence type="ECO:0000313" key="15">
    <source>
        <dbReference type="Proteomes" id="UP000887575"/>
    </source>
</evidence>
<feature type="domain" description="CCHC-type" evidence="14">
    <location>
        <begin position="423"/>
        <end position="438"/>
    </location>
</feature>
<dbReference type="Pfam" id="PF16275">
    <property type="entry name" value="SF1-HH"/>
    <property type="match status" value="1"/>
</dbReference>
<dbReference type="InterPro" id="IPR001878">
    <property type="entry name" value="Znf_CCHC"/>
</dbReference>
<evidence type="ECO:0000256" key="8">
    <source>
        <dbReference type="ARBA" id="ARBA00023187"/>
    </source>
</evidence>
<evidence type="ECO:0000256" key="5">
    <source>
        <dbReference type="ARBA" id="ARBA00022771"/>
    </source>
</evidence>
<dbReference type="Proteomes" id="UP000887575">
    <property type="component" value="Unassembled WGS sequence"/>
</dbReference>
<protein>
    <recommendedName>
        <fullName evidence="12">Branchpoint-bridging protein</fullName>
    </recommendedName>
</protein>
<organism evidence="15 16">
    <name type="scientific">Mesorhabditis belari</name>
    <dbReference type="NCBI Taxonomy" id="2138241"/>
    <lineage>
        <taxon>Eukaryota</taxon>
        <taxon>Metazoa</taxon>
        <taxon>Ecdysozoa</taxon>
        <taxon>Nematoda</taxon>
        <taxon>Chromadorea</taxon>
        <taxon>Rhabditida</taxon>
        <taxon>Rhabditina</taxon>
        <taxon>Rhabditomorpha</taxon>
        <taxon>Rhabditoidea</taxon>
        <taxon>Rhabditidae</taxon>
        <taxon>Mesorhabditinae</taxon>
        <taxon>Mesorhabditis</taxon>
    </lineage>
</organism>
<dbReference type="Pfam" id="PF22675">
    <property type="entry name" value="KH-I_KHDC4-BBP"/>
    <property type="match status" value="1"/>
</dbReference>
<dbReference type="PROSITE" id="PS50158">
    <property type="entry name" value="ZF_CCHC"/>
    <property type="match status" value="1"/>
</dbReference>
<dbReference type="PANTHER" id="PTHR11208">
    <property type="entry name" value="RNA-BINDING PROTEIN RELATED"/>
    <property type="match status" value="1"/>
</dbReference>
<comment type="similarity">
    <text evidence="2 12">Belongs to the BBP/SF1 family.</text>
</comment>
<dbReference type="GO" id="GO:0048024">
    <property type="term" value="P:regulation of mRNA splicing, via spliceosome"/>
    <property type="evidence" value="ECO:0007669"/>
    <property type="project" value="TreeGrafter"/>
</dbReference>
<feature type="region of interest" description="Disordered" evidence="13">
    <location>
        <begin position="546"/>
        <end position="632"/>
    </location>
</feature>
<dbReference type="SMART" id="SM00343">
    <property type="entry name" value="ZnF_C2HC"/>
    <property type="match status" value="2"/>
</dbReference>
<dbReference type="GO" id="GO:0000398">
    <property type="term" value="P:mRNA splicing, via spliceosome"/>
    <property type="evidence" value="ECO:0007669"/>
    <property type="project" value="UniProtKB-UniRule"/>
</dbReference>
<evidence type="ECO:0000256" key="13">
    <source>
        <dbReference type="SAM" id="MobiDB-lite"/>
    </source>
</evidence>
<evidence type="ECO:0000256" key="12">
    <source>
        <dbReference type="RuleBase" id="RU367126"/>
    </source>
</evidence>
<feature type="region of interest" description="Disordered" evidence="13">
    <location>
        <begin position="1"/>
        <end position="127"/>
    </location>
</feature>
<keyword evidence="5 10" id="KW-0863">Zinc-finger</keyword>
<evidence type="ECO:0000259" key="14">
    <source>
        <dbReference type="PROSITE" id="PS50158"/>
    </source>
</evidence>
<dbReference type="WBParaSite" id="MBELARI_LOCUS16179">
    <property type="protein sequence ID" value="MBELARI_LOCUS16179"/>
    <property type="gene ID" value="MBELARI_LOCUS16179"/>
</dbReference>